<reference evidence="1" key="1">
    <citation type="journal article" date="2018" name="Genome Biol.">
        <title>SKESA: strategic k-mer extension for scrupulous assemblies.</title>
        <authorList>
            <person name="Souvorov A."/>
            <person name="Agarwala R."/>
            <person name="Lipman D.J."/>
        </authorList>
    </citation>
    <scope>NUCLEOTIDE SEQUENCE</scope>
    <source>
        <strain evidence="1">Clostridioides</strain>
    </source>
</reference>
<protein>
    <submittedName>
        <fullName evidence="1">Uncharacterized protein</fullName>
    </submittedName>
</protein>
<accession>A0A9P3U2D4</accession>
<evidence type="ECO:0000313" key="2">
    <source>
        <dbReference type="Proteomes" id="UP000879542"/>
    </source>
</evidence>
<dbReference type="Proteomes" id="UP000879542">
    <property type="component" value="Unassembled WGS sequence"/>
</dbReference>
<evidence type="ECO:0000313" key="1">
    <source>
        <dbReference type="EMBL" id="HBH2621144.1"/>
    </source>
</evidence>
<sequence>MKDNTYTKKVLEARKKLLLLDKKVQLEILSVYKDASKTILSDIVKNKELNLSTKYLKKLNKSIEKYINELNQRLVPVTEKSIIEASNIAKELQMYYYQSIVPNESIKFACDAMCIKTTTSVVEKLVASNFYKDKRSLDSRIWGYSNKNRKDIDRLIKANVARGANAKTLAKSLDNYVNPVKKTEAKTLEVGMNKSISYQAQRLARTSITHAFVETSVQNAINNPMCIGLQWNLSSQHYIRQVKWRGEDECDEYAEQNRYGLGEGVFPPEKYPIPHPNCLCYPTQVIVPINEASKMMNDWATGGDNDILDSWFDGIIHQNNSIPVIKKQINKKNKITTNSKDDRIKKNLTNSIKNKSKKAPKQIQKYINKYVNTNKIIIDNGQKIPFVYYTKVDLVGINPNIREFKSYNKEAALLHEFAHRIDIKEIKSYNNIKFQKAIESSSIYVMENIENLQSIYTNSNELYNNEFISDILGALSNNEFEDLLATHSEKYWSKNRNKEKEIFANLFTLKYQNNKEINSFIKEHLNSLDKIFNELLGGI</sequence>
<comment type="caution">
    <text evidence="1">The sequence shown here is derived from an EMBL/GenBank/DDBJ whole genome shotgun (WGS) entry which is preliminary data.</text>
</comment>
<proteinExistence type="predicted"/>
<reference evidence="1" key="2">
    <citation type="submission" date="2021-06" db="EMBL/GenBank/DDBJ databases">
        <authorList>
            <consortium name="NCBI Pathogen Detection Project"/>
        </authorList>
    </citation>
    <scope>NUCLEOTIDE SEQUENCE</scope>
    <source>
        <strain evidence="1">Clostridioides</strain>
    </source>
</reference>
<dbReference type="EMBL" id="DAEQIJ010000015">
    <property type="protein sequence ID" value="HBH2621144.1"/>
    <property type="molecule type" value="Genomic_DNA"/>
</dbReference>
<gene>
    <name evidence="1" type="ORF">KRQ00_002928</name>
</gene>
<dbReference type="RefSeq" id="WP_022621256.1">
    <property type="nucleotide sequence ID" value="NZ_CAAKAO010000019.1"/>
</dbReference>
<dbReference type="AlphaFoldDB" id="A0A9P3U2D4"/>
<name>A0A9P3U2D4_CLODI</name>
<organism evidence="1 2">
    <name type="scientific">Clostridioides difficile</name>
    <name type="common">Peptoclostridium difficile</name>
    <dbReference type="NCBI Taxonomy" id="1496"/>
    <lineage>
        <taxon>Bacteria</taxon>
        <taxon>Bacillati</taxon>
        <taxon>Bacillota</taxon>
        <taxon>Clostridia</taxon>
        <taxon>Peptostreptococcales</taxon>
        <taxon>Peptostreptococcaceae</taxon>
        <taxon>Clostridioides</taxon>
    </lineage>
</organism>